<reference evidence="11 12" key="1">
    <citation type="submission" date="2020-02" db="EMBL/GenBank/DDBJ databases">
        <title>Ideonella bacterium strain TBM-1.</title>
        <authorList>
            <person name="Chen W.-M."/>
        </authorList>
    </citation>
    <scope>NUCLEOTIDE SEQUENCE [LARGE SCALE GENOMIC DNA]</scope>
    <source>
        <strain evidence="11 12">TBM-1</strain>
    </source>
</reference>
<feature type="transmembrane region" description="Helical" evidence="9">
    <location>
        <begin position="117"/>
        <end position="139"/>
    </location>
</feature>
<feature type="transmembrane region" description="Helical" evidence="9">
    <location>
        <begin position="159"/>
        <end position="184"/>
    </location>
</feature>
<dbReference type="RefSeq" id="WP_163457032.1">
    <property type="nucleotide sequence ID" value="NZ_JAAGOH010000007.1"/>
</dbReference>
<keyword evidence="4 9" id="KW-0808">Transferase</keyword>
<dbReference type="UniPathway" id="UPA00666"/>
<name>A0A7C9TLU1_9BURK</name>
<dbReference type="GO" id="GO:0016410">
    <property type="term" value="F:N-acyltransferase activity"/>
    <property type="evidence" value="ECO:0007669"/>
    <property type="project" value="UniProtKB-UniRule"/>
</dbReference>
<evidence type="ECO:0000256" key="4">
    <source>
        <dbReference type="ARBA" id="ARBA00022679"/>
    </source>
</evidence>
<evidence type="ECO:0000256" key="2">
    <source>
        <dbReference type="ARBA" id="ARBA00010065"/>
    </source>
</evidence>
<evidence type="ECO:0000313" key="11">
    <source>
        <dbReference type="EMBL" id="NDY91186.1"/>
    </source>
</evidence>
<keyword evidence="5 9" id="KW-0812">Transmembrane</keyword>
<dbReference type="InterPro" id="IPR045378">
    <property type="entry name" value="LNT_N"/>
</dbReference>
<evidence type="ECO:0000313" key="12">
    <source>
        <dbReference type="Proteomes" id="UP000484255"/>
    </source>
</evidence>
<feature type="transmembrane region" description="Helical" evidence="9">
    <location>
        <begin position="85"/>
        <end position="110"/>
    </location>
</feature>
<dbReference type="EMBL" id="JAAGOH010000007">
    <property type="protein sequence ID" value="NDY91186.1"/>
    <property type="molecule type" value="Genomic_DNA"/>
</dbReference>
<evidence type="ECO:0000256" key="6">
    <source>
        <dbReference type="ARBA" id="ARBA00022989"/>
    </source>
</evidence>
<feature type="transmembrane region" description="Helical" evidence="9">
    <location>
        <begin position="52"/>
        <end position="73"/>
    </location>
</feature>
<dbReference type="CDD" id="cd07571">
    <property type="entry name" value="ALP_N-acyl_transferase"/>
    <property type="match status" value="1"/>
</dbReference>
<keyword evidence="7 9" id="KW-0472">Membrane</keyword>
<dbReference type="Pfam" id="PF00795">
    <property type="entry name" value="CN_hydrolase"/>
    <property type="match status" value="1"/>
</dbReference>
<sequence length="507" mass="53736">MSPALLRAGRLLAAALAGGLHTLAFAPWELWPLQVLSIAALVALLQGQGARGAAALGVAYASAWFTSGLWWLYISMHDYGGVPAVLAALAVLLLALFLSLHLAVALALWARWRPARPAAAAGGFALVWLAAELARAQAFTGFPWMASGYVHSSGPLQPWAPWVGVYGLGALAAWCVAAAVLAWWPAGRAPRAGRRWLVAGAPAALVVGLGQILPQDFTEPAGTLRVSLLQPSVPQDVKFDPDRIVGNLAALSSMLVQAQGQLVVTPESVVPLSLDQLPEGAWEAMTAPFQAPGRAVLVGLFTGDTEQGFVNSLLGAGAGASPAGYVYGKRHLLPFGEFVPPGFRWFVEAMGIPMADQASGRQEAPLAVGGQRVRPLICYEDLFGEDFAGVFLREDAPTLLANVSNLAWFGRSMIQEQHLQFSRLRALEFQRPLVRATNTGATGVVDHQGRWVQALPAWTPGVLEATVTGRTGTTPYAHWLGRLGLWPLWGVVLVGAAVLLRPGRGQP</sequence>
<evidence type="ECO:0000256" key="5">
    <source>
        <dbReference type="ARBA" id="ARBA00022692"/>
    </source>
</evidence>
<dbReference type="HAMAP" id="MF_01148">
    <property type="entry name" value="Lnt"/>
    <property type="match status" value="1"/>
</dbReference>
<comment type="function">
    <text evidence="9">Catalyzes the phospholipid dependent N-acylation of the N-terminal cysteine of apolipoprotein, the last step in lipoprotein maturation.</text>
</comment>
<dbReference type="NCBIfam" id="TIGR00546">
    <property type="entry name" value="lnt"/>
    <property type="match status" value="1"/>
</dbReference>
<comment type="similarity">
    <text evidence="2 9">Belongs to the CN hydrolase family. Apolipoprotein N-acyltransferase subfamily.</text>
</comment>
<dbReference type="InterPro" id="IPR004563">
    <property type="entry name" value="Apolipo_AcylTrfase"/>
</dbReference>
<dbReference type="Proteomes" id="UP000484255">
    <property type="component" value="Unassembled WGS sequence"/>
</dbReference>
<accession>A0A7C9TLU1</accession>
<evidence type="ECO:0000256" key="9">
    <source>
        <dbReference type="HAMAP-Rule" id="MF_01148"/>
    </source>
</evidence>
<feature type="transmembrane region" description="Helical" evidence="9">
    <location>
        <begin position="196"/>
        <end position="213"/>
    </location>
</feature>
<evidence type="ECO:0000256" key="8">
    <source>
        <dbReference type="ARBA" id="ARBA00023315"/>
    </source>
</evidence>
<evidence type="ECO:0000259" key="10">
    <source>
        <dbReference type="PROSITE" id="PS50263"/>
    </source>
</evidence>
<dbReference type="PANTHER" id="PTHR38686:SF1">
    <property type="entry name" value="APOLIPOPROTEIN N-ACYLTRANSFERASE"/>
    <property type="match status" value="1"/>
</dbReference>
<evidence type="ECO:0000256" key="1">
    <source>
        <dbReference type="ARBA" id="ARBA00004651"/>
    </source>
</evidence>
<dbReference type="AlphaFoldDB" id="A0A7C9TLU1"/>
<proteinExistence type="inferred from homology"/>
<evidence type="ECO:0000256" key="3">
    <source>
        <dbReference type="ARBA" id="ARBA00022475"/>
    </source>
</evidence>
<dbReference type="InterPro" id="IPR003010">
    <property type="entry name" value="C-N_Hydrolase"/>
</dbReference>
<feature type="domain" description="CN hydrolase" evidence="10">
    <location>
        <begin position="229"/>
        <end position="469"/>
    </location>
</feature>
<gene>
    <name evidence="9 11" type="primary">lnt</name>
    <name evidence="11" type="ORF">G3A44_08260</name>
</gene>
<comment type="pathway">
    <text evidence="9">Protein modification; lipoprotein biosynthesis (N-acyl transfer).</text>
</comment>
<evidence type="ECO:0000256" key="7">
    <source>
        <dbReference type="ARBA" id="ARBA00023136"/>
    </source>
</evidence>
<dbReference type="PROSITE" id="PS50263">
    <property type="entry name" value="CN_HYDROLASE"/>
    <property type="match status" value="1"/>
</dbReference>
<dbReference type="Pfam" id="PF20154">
    <property type="entry name" value="LNT_N"/>
    <property type="match status" value="1"/>
</dbReference>
<dbReference type="GO" id="GO:0005886">
    <property type="term" value="C:plasma membrane"/>
    <property type="evidence" value="ECO:0007669"/>
    <property type="project" value="UniProtKB-SubCell"/>
</dbReference>
<dbReference type="SUPFAM" id="SSF56317">
    <property type="entry name" value="Carbon-nitrogen hydrolase"/>
    <property type="match status" value="1"/>
</dbReference>
<feature type="transmembrane region" description="Helical" evidence="9">
    <location>
        <begin position="27"/>
        <end position="45"/>
    </location>
</feature>
<dbReference type="GO" id="GO:0042158">
    <property type="term" value="P:lipoprotein biosynthetic process"/>
    <property type="evidence" value="ECO:0007669"/>
    <property type="project" value="UniProtKB-UniRule"/>
</dbReference>
<keyword evidence="11" id="KW-0449">Lipoprotein</keyword>
<organism evidence="11 12">
    <name type="scientific">Ideonella livida</name>
    <dbReference type="NCBI Taxonomy" id="2707176"/>
    <lineage>
        <taxon>Bacteria</taxon>
        <taxon>Pseudomonadati</taxon>
        <taxon>Pseudomonadota</taxon>
        <taxon>Betaproteobacteria</taxon>
        <taxon>Burkholderiales</taxon>
        <taxon>Sphaerotilaceae</taxon>
        <taxon>Ideonella</taxon>
    </lineage>
</organism>
<comment type="catalytic activity">
    <reaction evidence="9">
        <text>N-terminal S-1,2-diacyl-sn-glyceryl-L-cysteinyl-[lipoprotein] + a glycerophospholipid = N-acyl-S-1,2-diacyl-sn-glyceryl-L-cysteinyl-[lipoprotein] + a 2-acyl-sn-glycero-3-phospholipid + H(+)</text>
        <dbReference type="Rhea" id="RHEA:48228"/>
        <dbReference type="Rhea" id="RHEA-COMP:14681"/>
        <dbReference type="Rhea" id="RHEA-COMP:14684"/>
        <dbReference type="ChEBI" id="CHEBI:15378"/>
        <dbReference type="ChEBI" id="CHEBI:136912"/>
        <dbReference type="ChEBI" id="CHEBI:140656"/>
        <dbReference type="ChEBI" id="CHEBI:140657"/>
        <dbReference type="ChEBI" id="CHEBI:140660"/>
        <dbReference type="EC" id="2.3.1.269"/>
    </reaction>
</comment>
<dbReference type="Gene3D" id="3.60.110.10">
    <property type="entry name" value="Carbon-nitrogen hydrolase"/>
    <property type="match status" value="1"/>
</dbReference>
<dbReference type="EC" id="2.3.1.269" evidence="9"/>
<comment type="subcellular location">
    <subcellularLocation>
        <location evidence="1 9">Cell membrane</location>
        <topology evidence="1 9">Multi-pass membrane protein</topology>
    </subcellularLocation>
</comment>
<keyword evidence="8 9" id="KW-0012">Acyltransferase</keyword>
<keyword evidence="6 9" id="KW-1133">Transmembrane helix</keyword>
<comment type="caution">
    <text evidence="11">The sequence shown here is derived from an EMBL/GenBank/DDBJ whole genome shotgun (WGS) entry which is preliminary data.</text>
</comment>
<protein>
    <recommendedName>
        <fullName evidence="9">Apolipoprotein N-acyltransferase</fullName>
        <shortName evidence="9">ALP N-acyltransferase</shortName>
        <ecNumber evidence="9">2.3.1.269</ecNumber>
    </recommendedName>
</protein>
<keyword evidence="3 9" id="KW-1003">Cell membrane</keyword>
<dbReference type="PANTHER" id="PTHR38686">
    <property type="entry name" value="APOLIPOPROTEIN N-ACYLTRANSFERASE"/>
    <property type="match status" value="1"/>
</dbReference>
<keyword evidence="12" id="KW-1185">Reference proteome</keyword>
<dbReference type="InterPro" id="IPR036526">
    <property type="entry name" value="C-N_Hydrolase_sf"/>
</dbReference>